<accession>A0A9D9GTM0</accession>
<name>A0A9D9GTM0_9FIRM</name>
<evidence type="ECO:0000313" key="2">
    <source>
        <dbReference type="EMBL" id="MBO8426800.1"/>
    </source>
</evidence>
<feature type="transmembrane region" description="Helical" evidence="1">
    <location>
        <begin position="79"/>
        <end position="100"/>
    </location>
</feature>
<keyword evidence="1" id="KW-0472">Membrane</keyword>
<keyword evidence="1" id="KW-0812">Transmembrane</keyword>
<feature type="transmembrane region" description="Helical" evidence="1">
    <location>
        <begin position="106"/>
        <end position="129"/>
    </location>
</feature>
<proteinExistence type="predicted"/>
<evidence type="ECO:0000313" key="3">
    <source>
        <dbReference type="Proteomes" id="UP000823634"/>
    </source>
</evidence>
<gene>
    <name evidence="2" type="ORF">IAC61_05775</name>
</gene>
<keyword evidence="1" id="KW-1133">Transmembrane helix</keyword>
<evidence type="ECO:0000256" key="1">
    <source>
        <dbReference type="SAM" id="Phobius"/>
    </source>
</evidence>
<feature type="transmembrane region" description="Helical" evidence="1">
    <location>
        <begin position="50"/>
        <end position="67"/>
    </location>
</feature>
<protein>
    <submittedName>
        <fullName evidence="2">Uncharacterized protein</fullName>
    </submittedName>
</protein>
<dbReference type="Proteomes" id="UP000823634">
    <property type="component" value="Unassembled WGS sequence"/>
</dbReference>
<comment type="caution">
    <text evidence="2">The sequence shown here is derived from an EMBL/GenBank/DDBJ whole genome shotgun (WGS) entry which is preliminary data.</text>
</comment>
<feature type="transmembrane region" description="Helical" evidence="1">
    <location>
        <begin position="12"/>
        <end position="38"/>
    </location>
</feature>
<organism evidence="2 3">
    <name type="scientific">Candidatus Alloenteromonas pullistercoris</name>
    <dbReference type="NCBI Taxonomy" id="2840785"/>
    <lineage>
        <taxon>Bacteria</taxon>
        <taxon>Bacillati</taxon>
        <taxon>Bacillota</taxon>
        <taxon>Bacillota incertae sedis</taxon>
        <taxon>Candidatus Alloenteromonas</taxon>
    </lineage>
</organism>
<dbReference type="AlphaFoldDB" id="A0A9D9GTM0"/>
<reference evidence="2" key="1">
    <citation type="submission" date="2020-10" db="EMBL/GenBank/DDBJ databases">
        <authorList>
            <person name="Gilroy R."/>
        </authorList>
    </citation>
    <scope>NUCLEOTIDE SEQUENCE</scope>
    <source>
        <strain evidence="2">17113</strain>
    </source>
</reference>
<reference evidence="2" key="2">
    <citation type="journal article" date="2021" name="PeerJ">
        <title>Extensive microbial diversity within the chicken gut microbiome revealed by metagenomics and culture.</title>
        <authorList>
            <person name="Gilroy R."/>
            <person name="Ravi A."/>
            <person name="Getino M."/>
            <person name="Pursley I."/>
            <person name="Horton D.L."/>
            <person name="Alikhan N.F."/>
            <person name="Baker D."/>
            <person name="Gharbi K."/>
            <person name="Hall N."/>
            <person name="Watson M."/>
            <person name="Adriaenssens E.M."/>
            <person name="Foster-Nyarko E."/>
            <person name="Jarju S."/>
            <person name="Secka A."/>
            <person name="Antonio M."/>
            <person name="Oren A."/>
            <person name="Chaudhuri R.R."/>
            <person name="La Ragione R."/>
            <person name="Hildebrand F."/>
            <person name="Pallen M.J."/>
        </authorList>
    </citation>
    <scope>NUCLEOTIDE SEQUENCE</scope>
    <source>
        <strain evidence="2">17113</strain>
    </source>
</reference>
<dbReference type="EMBL" id="JADINA010000036">
    <property type="protein sequence ID" value="MBO8426800.1"/>
    <property type="molecule type" value="Genomic_DNA"/>
</dbReference>
<sequence length="134" mass="13957">MNREEGKQSFGLFKTGCSAVSIASLAVLVCLIYCLYGIEGDRLPLSLAYGIPYGVICLSALGFSLFLMSRLERKGWRLISAIFVCSVGAVYAGLSIGIWVGFASATLGGCSLGVSACVLAIGVLSLFSLNDGAK</sequence>